<gene>
    <name evidence="1" type="ORF">BpHYR1_049071</name>
</gene>
<evidence type="ECO:0000313" key="2">
    <source>
        <dbReference type="Proteomes" id="UP000276133"/>
    </source>
</evidence>
<dbReference type="Proteomes" id="UP000276133">
    <property type="component" value="Unassembled WGS sequence"/>
</dbReference>
<keyword evidence="2" id="KW-1185">Reference proteome</keyword>
<proteinExistence type="predicted"/>
<comment type="caution">
    <text evidence="1">The sequence shown here is derived from an EMBL/GenBank/DDBJ whole genome shotgun (WGS) entry which is preliminary data.</text>
</comment>
<evidence type="ECO:0000313" key="1">
    <source>
        <dbReference type="EMBL" id="RNA37591.1"/>
    </source>
</evidence>
<accession>A0A3M7SP12</accession>
<organism evidence="1 2">
    <name type="scientific">Brachionus plicatilis</name>
    <name type="common">Marine rotifer</name>
    <name type="synonym">Brachionus muelleri</name>
    <dbReference type="NCBI Taxonomy" id="10195"/>
    <lineage>
        <taxon>Eukaryota</taxon>
        <taxon>Metazoa</taxon>
        <taxon>Spiralia</taxon>
        <taxon>Gnathifera</taxon>
        <taxon>Rotifera</taxon>
        <taxon>Eurotatoria</taxon>
        <taxon>Monogononta</taxon>
        <taxon>Pseudotrocha</taxon>
        <taxon>Ploima</taxon>
        <taxon>Brachionidae</taxon>
        <taxon>Brachionus</taxon>
    </lineage>
</organism>
<sequence length="65" mass="7405">MANEKSLKIKIQIEEIKSFNEKISIRGTSDFGISIGKRPYTSDLMRELTIETRVDASTGFFLCFV</sequence>
<protein>
    <submittedName>
        <fullName evidence="1">Uncharacterized protein</fullName>
    </submittedName>
</protein>
<dbReference type="EMBL" id="REGN01001022">
    <property type="protein sequence ID" value="RNA37591.1"/>
    <property type="molecule type" value="Genomic_DNA"/>
</dbReference>
<dbReference type="AlphaFoldDB" id="A0A3M7SP12"/>
<name>A0A3M7SP12_BRAPC</name>
<reference evidence="1 2" key="1">
    <citation type="journal article" date="2018" name="Sci. Rep.">
        <title>Genomic signatures of local adaptation to the degree of environmental predictability in rotifers.</title>
        <authorList>
            <person name="Franch-Gras L."/>
            <person name="Hahn C."/>
            <person name="Garcia-Roger E.M."/>
            <person name="Carmona M.J."/>
            <person name="Serra M."/>
            <person name="Gomez A."/>
        </authorList>
    </citation>
    <scope>NUCLEOTIDE SEQUENCE [LARGE SCALE GENOMIC DNA]</scope>
    <source>
        <strain evidence="1">HYR1</strain>
    </source>
</reference>